<comment type="similarity">
    <text evidence="1">Belongs to the ice-binding protein family.</text>
</comment>
<evidence type="ECO:0000313" key="3">
    <source>
        <dbReference type="EMBL" id="QHS77718.1"/>
    </source>
</evidence>
<sequence length="533" mass="59366">MSIINPLPISLNLAAPYAIIASTAVTNTGNSVINSNLAISPNNASSITGFPPGVINGITSAGTPAANFALISLQTAINDGFSRTSDQDLSGQDLGGLTLPSGVYNFTSSAQNSGILTLDWNNDPDAVWIFQITTTLTTSPLSSVVFTNVPIGTHQVNVFWVVGTSATLQTETQMEGVILAQTSISTQDGTTSSALMAHDGAVTLINTSVENYANSTVTAADPHIIGIDGSRLDVYEPGIYRMFNDFKGLIINCEVSRKEDTHEDYYSEIKIFLPNVDISVKYTDEDLQINKYSKENNSSELITEKEYFEYYYIQPNNKYYIFKFERMFKTFMMETNLKSEKIILGGLLATQIIKIHNIYDTYNYLGTEIIPGYYKYNALFCGSTVSHIVTHNKESLSVLPGGNYRLLQFNEMCINVQLNNDGRICKLKILNDIWEFNGDFWNLDVYKNGDKNLNAEYEDYNFNDILVRVQSNGSVSCAFRTLEIENLGGIILGDVGFISDLNNTEKINNIQYKNTFRIEEGVTLYQRYMEMTF</sequence>
<accession>A0A6C0ADC7</accession>
<name>A0A6C0ADC7_9ZZZZ</name>
<protein>
    <submittedName>
        <fullName evidence="3">Uncharacterized protein</fullName>
    </submittedName>
</protein>
<evidence type="ECO:0000256" key="2">
    <source>
        <dbReference type="ARBA" id="ARBA00022729"/>
    </source>
</evidence>
<organism evidence="3">
    <name type="scientific">viral metagenome</name>
    <dbReference type="NCBI Taxonomy" id="1070528"/>
    <lineage>
        <taxon>unclassified sequences</taxon>
        <taxon>metagenomes</taxon>
        <taxon>organismal metagenomes</taxon>
    </lineage>
</organism>
<reference evidence="3" key="1">
    <citation type="journal article" date="2020" name="Nature">
        <title>Giant virus diversity and host interactions through global metagenomics.</title>
        <authorList>
            <person name="Schulz F."/>
            <person name="Roux S."/>
            <person name="Paez-Espino D."/>
            <person name="Jungbluth S."/>
            <person name="Walsh D.A."/>
            <person name="Denef V.J."/>
            <person name="McMahon K.D."/>
            <person name="Konstantinidis K.T."/>
            <person name="Eloe-Fadrosh E.A."/>
            <person name="Kyrpides N.C."/>
            <person name="Woyke T."/>
        </authorList>
    </citation>
    <scope>NUCLEOTIDE SEQUENCE</scope>
    <source>
        <strain evidence="3">GVMAG-S-1021933-23</strain>
    </source>
</reference>
<dbReference type="InterPro" id="IPR021884">
    <property type="entry name" value="Ice-bd_prot"/>
</dbReference>
<dbReference type="EMBL" id="MN740593">
    <property type="protein sequence ID" value="QHS77718.1"/>
    <property type="molecule type" value="Genomic_DNA"/>
</dbReference>
<dbReference type="Pfam" id="PF11999">
    <property type="entry name" value="Ice_binding"/>
    <property type="match status" value="1"/>
</dbReference>
<dbReference type="AlphaFoldDB" id="A0A6C0ADC7"/>
<evidence type="ECO:0000256" key="1">
    <source>
        <dbReference type="ARBA" id="ARBA00005445"/>
    </source>
</evidence>
<proteinExistence type="inferred from homology"/>
<keyword evidence="2" id="KW-0732">Signal</keyword>